<dbReference type="RefSeq" id="WP_349299925.1">
    <property type="nucleotide sequence ID" value="NZ_JBEDNQ010000008.1"/>
</dbReference>
<gene>
    <name evidence="2" type="ORF">WIS52_20525</name>
</gene>
<protein>
    <submittedName>
        <fullName evidence="2">Helix-turn-helix domain-containing protein</fullName>
    </submittedName>
</protein>
<evidence type="ECO:0000313" key="2">
    <source>
        <dbReference type="EMBL" id="MEQ3552860.1"/>
    </source>
</evidence>
<reference evidence="2 3" key="1">
    <citation type="submission" date="2024-03" db="EMBL/GenBank/DDBJ databases">
        <title>Draft genome sequence of Pseudonocardia nematodicida JCM 31783.</title>
        <authorList>
            <person name="Butdee W."/>
            <person name="Duangmal K."/>
        </authorList>
    </citation>
    <scope>NUCLEOTIDE SEQUENCE [LARGE SCALE GENOMIC DNA]</scope>
    <source>
        <strain evidence="2 3">JCM 31783</strain>
    </source>
</reference>
<dbReference type="SUPFAM" id="SSF47413">
    <property type="entry name" value="lambda repressor-like DNA-binding domains"/>
    <property type="match status" value="1"/>
</dbReference>
<keyword evidence="3" id="KW-1185">Reference proteome</keyword>
<dbReference type="Gene3D" id="1.10.260.40">
    <property type="entry name" value="lambda repressor-like DNA-binding domains"/>
    <property type="match status" value="1"/>
</dbReference>
<evidence type="ECO:0000259" key="1">
    <source>
        <dbReference type="PROSITE" id="PS50943"/>
    </source>
</evidence>
<evidence type="ECO:0000313" key="3">
    <source>
        <dbReference type="Proteomes" id="UP001494902"/>
    </source>
</evidence>
<dbReference type="InterPro" id="IPR001387">
    <property type="entry name" value="Cro/C1-type_HTH"/>
</dbReference>
<organism evidence="2 3">
    <name type="scientific">Pseudonocardia nematodicida</name>
    <dbReference type="NCBI Taxonomy" id="1206997"/>
    <lineage>
        <taxon>Bacteria</taxon>
        <taxon>Bacillati</taxon>
        <taxon>Actinomycetota</taxon>
        <taxon>Actinomycetes</taxon>
        <taxon>Pseudonocardiales</taxon>
        <taxon>Pseudonocardiaceae</taxon>
        <taxon>Pseudonocardia</taxon>
    </lineage>
</organism>
<accession>A0ABV1KEG6</accession>
<name>A0ABV1KEG6_9PSEU</name>
<dbReference type="Proteomes" id="UP001494902">
    <property type="component" value="Unassembled WGS sequence"/>
</dbReference>
<comment type="caution">
    <text evidence="2">The sequence shown here is derived from an EMBL/GenBank/DDBJ whole genome shotgun (WGS) entry which is preliminary data.</text>
</comment>
<sequence>MSKESEDRTFATFADRLNYLFATVYPAGRKPYSNPEVAAAISEAGVSISAAYLWLLRSGQRDNPTMRHLEALAKFFGVPPAYFFDDAMAKQVAEQLELLTAARDAEVREIMLRSTRLSKPDRSTILGIVKRFGGSHDTSS</sequence>
<dbReference type="PROSITE" id="PS50943">
    <property type="entry name" value="HTH_CROC1"/>
    <property type="match status" value="1"/>
</dbReference>
<proteinExistence type="predicted"/>
<feature type="domain" description="HTH cro/C1-type" evidence="1">
    <location>
        <begin position="48"/>
        <end position="83"/>
    </location>
</feature>
<dbReference type="EMBL" id="JBEDNQ010000008">
    <property type="protein sequence ID" value="MEQ3552860.1"/>
    <property type="molecule type" value="Genomic_DNA"/>
</dbReference>
<dbReference type="InterPro" id="IPR010982">
    <property type="entry name" value="Lambda_DNA-bd_dom_sf"/>
</dbReference>